<comment type="similarity">
    <text evidence="1">Belongs to the bacterial solute-binding protein 7 family.</text>
</comment>
<evidence type="ECO:0000313" key="5">
    <source>
        <dbReference type="EMBL" id="MCC2125502.1"/>
    </source>
</evidence>
<dbReference type="Pfam" id="PF03480">
    <property type="entry name" value="DctP"/>
    <property type="match status" value="1"/>
</dbReference>
<keyword evidence="3 4" id="KW-0732">Signal</keyword>
<evidence type="ECO:0000256" key="1">
    <source>
        <dbReference type="ARBA" id="ARBA00009023"/>
    </source>
</evidence>
<name>A0AAE3A696_9FIRM</name>
<keyword evidence="2" id="KW-0813">Transport</keyword>
<dbReference type="AlphaFoldDB" id="A0AAE3A696"/>
<dbReference type="EMBL" id="JAJEPS010000003">
    <property type="protein sequence ID" value="MCC2125502.1"/>
    <property type="molecule type" value="Genomic_DNA"/>
</dbReference>
<feature type="chain" id="PRO_5041924789" evidence="4">
    <location>
        <begin position="21"/>
        <end position="350"/>
    </location>
</feature>
<dbReference type="InterPro" id="IPR004682">
    <property type="entry name" value="TRAP_DctP"/>
</dbReference>
<dbReference type="PROSITE" id="PS51257">
    <property type="entry name" value="PROKAR_LIPOPROTEIN"/>
    <property type="match status" value="1"/>
</dbReference>
<gene>
    <name evidence="5" type="ORF">LKD36_04835</name>
</gene>
<dbReference type="NCBIfam" id="TIGR00787">
    <property type="entry name" value="dctP"/>
    <property type="match status" value="1"/>
</dbReference>
<comment type="caution">
    <text evidence="5">The sequence shown here is derived from an EMBL/GenBank/DDBJ whole genome shotgun (WGS) entry which is preliminary data.</text>
</comment>
<keyword evidence="6" id="KW-1185">Reference proteome</keyword>
<protein>
    <submittedName>
        <fullName evidence="5">DctP family TRAP transporter solute-binding subunit</fullName>
    </submittedName>
</protein>
<dbReference type="InterPro" id="IPR018389">
    <property type="entry name" value="DctP_fam"/>
</dbReference>
<reference evidence="5 6" key="1">
    <citation type="submission" date="2021-10" db="EMBL/GenBank/DDBJ databases">
        <title>Anaerobic single-cell dispensing facilitates the cultivation of human gut bacteria.</title>
        <authorList>
            <person name="Afrizal A."/>
        </authorList>
    </citation>
    <scope>NUCLEOTIDE SEQUENCE [LARGE SCALE GENOMIC DNA]</scope>
    <source>
        <strain evidence="5 6">CLA-AA-H276</strain>
    </source>
</reference>
<accession>A0AAE3A696</accession>
<dbReference type="RefSeq" id="WP_308458918.1">
    <property type="nucleotide sequence ID" value="NZ_JAJEPS010000003.1"/>
</dbReference>
<dbReference type="InterPro" id="IPR038404">
    <property type="entry name" value="TRAP_DctP_sf"/>
</dbReference>
<dbReference type="Gene3D" id="3.40.190.170">
    <property type="entry name" value="Bacterial extracellular solute-binding protein, family 7"/>
    <property type="match status" value="1"/>
</dbReference>
<feature type="signal peptide" evidence="4">
    <location>
        <begin position="1"/>
        <end position="20"/>
    </location>
</feature>
<dbReference type="Proteomes" id="UP001198220">
    <property type="component" value="Unassembled WGS sequence"/>
</dbReference>
<evidence type="ECO:0000313" key="6">
    <source>
        <dbReference type="Proteomes" id="UP001198220"/>
    </source>
</evidence>
<evidence type="ECO:0000256" key="3">
    <source>
        <dbReference type="ARBA" id="ARBA00022729"/>
    </source>
</evidence>
<dbReference type="NCBIfam" id="NF037995">
    <property type="entry name" value="TRAP_S1"/>
    <property type="match status" value="1"/>
</dbReference>
<dbReference type="PANTHER" id="PTHR33376:SF7">
    <property type="entry name" value="C4-DICARBOXYLATE-BINDING PROTEIN DCTB"/>
    <property type="match status" value="1"/>
</dbReference>
<dbReference type="PANTHER" id="PTHR33376">
    <property type="match status" value="1"/>
</dbReference>
<dbReference type="GO" id="GO:0055085">
    <property type="term" value="P:transmembrane transport"/>
    <property type="evidence" value="ECO:0007669"/>
    <property type="project" value="InterPro"/>
</dbReference>
<organism evidence="5 6">
    <name type="scientific">Hominiventricola filiformis</name>
    <dbReference type="NCBI Taxonomy" id="2885352"/>
    <lineage>
        <taxon>Bacteria</taxon>
        <taxon>Bacillati</taxon>
        <taxon>Bacillota</taxon>
        <taxon>Clostridia</taxon>
        <taxon>Lachnospirales</taxon>
        <taxon>Lachnospiraceae</taxon>
        <taxon>Hominiventricola</taxon>
    </lineage>
</organism>
<evidence type="ECO:0000256" key="4">
    <source>
        <dbReference type="SAM" id="SignalP"/>
    </source>
</evidence>
<sequence length="350" mass="38027">MRRKAMALLLTVAMAAGLTACGGGSSDPASSSDASTGTASSGKAITIKLCHTDPSGCAVTTALQQFAEAVTKDTDGRIVIEEYADGIMGDDDEINEQIYNGAYMMNYSDPALLEPYYPEYSILFSPYFYNSYDEIAKVAQTDFGKRLQAECKEAGLMVLDGMSSYYGSRQIMSKKPINTPDDLKGLNFRMPNNATQLELAEAWGANPATISFSETYTALQQGVVDCVENPIGALKANSIDEVCPYINITNHFYAVNGLVMNAKIFDSLDADLQQILLDDAADFVEYSTKMVADEEEEVLQQMVEDNGVTVNRDVDVEAMKAAAQKVFEVHGWSQELIDEANAALAEVRGE</sequence>
<evidence type="ECO:0000256" key="2">
    <source>
        <dbReference type="ARBA" id="ARBA00022448"/>
    </source>
</evidence>
<dbReference type="GO" id="GO:0030288">
    <property type="term" value="C:outer membrane-bounded periplasmic space"/>
    <property type="evidence" value="ECO:0007669"/>
    <property type="project" value="InterPro"/>
</dbReference>
<proteinExistence type="inferred from homology"/>